<protein>
    <submittedName>
        <fullName evidence="4">Uncharacterized protein</fullName>
    </submittedName>
</protein>
<accession>A0A6V7U323</accession>
<keyword evidence="1" id="KW-0677">Repeat</keyword>
<dbReference type="Gene3D" id="1.20.5.320">
    <property type="entry name" value="6-Phosphogluconate Dehydrogenase, domain 3"/>
    <property type="match status" value="1"/>
</dbReference>
<proteinExistence type="predicted"/>
<dbReference type="Pfam" id="PF01391">
    <property type="entry name" value="Collagen"/>
    <property type="match status" value="1"/>
</dbReference>
<organism evidence="4 5">
    <name type="scientific">Meloidogyne enterolobii</name>
    <name type="common">Root-knot nematode worm</name>
    <name type="synonym">Meloidogyne mayaguensis</name>
    <dbReference type="NCBI Taxonomy" id="390850"/>
    <lineage>
        <taxon>Eukaryota</taxon>
        <taxon>Metazoa</taxon>
        <taxon>Ecdysozoa</taxon>
        <taxon>Nematoda</taxon>
        <taxon>Chromadorea</taxon>
        <taxon>Rhabditida</taxon>
        <taxon>Tylenchina</taxon>
        <taxon>Tylenchomorpha</taxon>
        <taxon>Tylenchoidea</taxon>
        <taxon>Meloidogynidae</taxon>
        <taxon>Meloidogyninae</taxon>
        <taxon>Meloidogyne</taxon>
    </lineage>
</organism>
<feature type="region of interest" description="Disordered" evidence="2">
    <location>
        <begin position="185"/>
        <end position="206"/>
    </location>
</feature>
<sequence>MQNQNIKHRNLKIKNPQHFSFTFILKLLVGFISFALFIIWISTLFLFDEIYKIEQEIDKIMNNFEKSFNHSITELIYMEKQKRLSKVDSITTKRETIEKRKECPVCPQGPPGKPGLPGDNGIDGEPGMPGLNASFTLTNISLQKKCIQCPAGMPGPVGPPGFPGLPGLDGTKGIQGCAGRDGKAGLIGPPGDPGITGQDGLEGETGKHKLFFK</sequence>
<reference evidence="4 5" key="1">
    <citation type="submission" date="2020-08" db="EMBL/GenBank/DDBJ databases">
        <authorList>
            <person name="Koutsovoulos G."/>
            <person name="Danchin GJ E."/>
        </authorList>
    </citation>
    <scope>NUCLEOTIDE SEQUENCE [LARGE SCALE GENOMIC DNA]</scope>
</reference>
<evidence type="ECO:0000313" key="4">
    <source>
        <dbReference type="EMBL" id="CAD2140499.1"/>
    </source>
</evidence>
<evidence type="ECO:0000256" key="2">
    <source>
        <dbReference type="SAM" id="MobiDB-lite"/>
    </source>
</evidence>
<dbReference type="PANTHER" id="PTHR24637:SF283">
    <property type="entry name" value="COL_CUTICLE_N DOMAIN-CONTAINING PROTEIN"/>
    <property type="match status" value="1"/>
</dbReference>
<evidence type="ECO:0000256" key="1">
    <source>
        <dbReference type="ARBA" id="ARBA00022737"/>
    </source>
</evidence>
<keyword evidence="3" id="KW-0812">Transmembrane</keyword>
<evidence type="ECO:0000313" key="5">
    <source>
        <dbReference type="Proteomes" id="UP000580250"/>
    </source>
</evidence>
<gene>
    <name evidence="4" type="ORF">MENT_LOCUS6522</name>
</gene>
<dbReference type="Proteomes" id="UP000580250">
    <property type="component" value="Unassembled WGS sequence"/>
</dbReference>
<evidence type="ECO:0000256" key="3">
    <source>
        <dbReference type="SAM" id="Phobius"/>
    </source>
</evidence>
<feature type="transmembrane region" description="Helical" evidence="3">
    <location>
        <begin position="21"/>
        <end position="47"/>
    </location>
</feature>
<comment type="caution">
    <text evidence="4">The sequence shown here is derived from an EMBL/GenBank/DDBJ whole genome shotgun (WGS) entry which is preliminary data.</text>
</comment>
<dbReference type="EMBL" id="CAJEWN010000025">
    <property type="protein sequence ID" value="CAD2140499.1"/>
    <property type="molecule type" value="Genomic_DNA"/>
</dbReference>
<dbReference type="PANTHER" id="PTHR24637">
    <property type="entry name" value="COLLAGEN"/>
    <property type="match status" value="1"/>
</dbReference>
<dbReference type="AlphaFoldDB" id="A0A6V7U323"/>
<keyword evidence="3" id="KW-0472">Membrane</keyword>
<dbReference type="InterPro" id="IPR008160">
    <property type="entry name" value="Collagen"/>
</dbReference>
<keyword evidence="3" id="KW-1133">Transmembrane helix</keyword>
<name>A0A6V7U323_MELEN</name>